<evidence type="ECO:0000313" key="13">
    <source>
        <dbReference type="EnsemblMetazoa" id="XP_030847736"/>
    </source>
</evidence>
<feature type="compositionally biased region" description="Polar residues" evidence="11">
    <location>
        <begin position="317"/>
        <end position="328"/>
    </location>
</feature>
<dbReference type="Proteomes" id="UP000007110">
    <property type="component" value="Unassembled WGS sequence"/>
</dbReference>
<dbReference type="RefSeq" id="XP_030847736.1">
    <property type="nucleotide sequence ID" value="XM_030991876.1"/>
</dbReference>
<evidence type="ECO:0000256" key="11">
    <source>
        <dbReference type="SAM" id="MobiDB-lite"/>
    </source>
</evidence>
<dbReference type="Gene3D" id="3.30.160.60">
    <property type="entry name" value="Classic Zinc Finger"/>
    <property type="match status" value="2"/>
</dbReference>
<dbReference type="GO" id="GO:0003677">
    <property type="term" value="F:DNA binding"/>
    <property type="evidence" value="ECO:0007669"/>
    <property type="project" value="UniProtKB-KW"/>
</dbReference>
<accession>A0A7M7T1W6</accession>
<keyword evidence="9" id="KW-0539">Nucleus</keyword>
<reference evidence="14" key="1">
    <citation type="submission" date="2015-02" db="EMBL/GenBank/DDBJ databases">
        <title>Genome sequencing for Strongylocentrotus purpuratus.</title>
        <authorList>
            <person name="Murali S."/>
            <person name="Liu Y."/>
            <person name="Vee V."/>
            <person name="English A."/>
            <person name="Wang M."/>
            <person name="Skinner E."/>
            <person name="Han Y."/>
            <person name="Muzny D.M."/>
            <person name="Worley K.C."/>
            <person name="Gibbs R.A."/>
        </authorList>
    </citation>
    <scope>NUCLEOTIDE SEQUENCE</scope>
</reference>
<evidence type="ECO:0000256" key="6">
    <source>
        <dbReference type="ARBA" id="ARBA00023015"/>
    </source>
</evidence>
<dbReference type="PROSITE" id="PS00028">
    <property type="entry name" value="ZINC_FINGER_C2H2_1"/>
    <property type="match status" value="1"/>
</dbReference>
<keyword evidence="4 10" id="KW-0863">Zinc-finger</keyword>
<feature type="region of interest" description="Disordered" evidence="11">
    <location>
        <begin position="296"/>
        <end position="369"/>
    </location>
</feature>
<evidence type="ECO:0000259" key="12">
    <source>
        <dbReference type="PROSITE" id="PS50157"/>
    </source>
</evidence>
<protein>
    <recommendedName>
        <fullName evidence="12">C2H2-type domain-containing protein</fullName>
    </recommendedName>
</protein>
<keyword evidence="2" id="KW-0479">Metal-binding</keyword>
<dbReference type="SUPFAM" id="SSF57667">
    <property type="entry name" value="beta-beta-alpha zinc fingers"/>
    <property type="match status" value="2"/>
</dbReference>
<evidence type="ECO:0000256" key="5">
    <source>
        <dbReference type="ARBA" id="ARBA00022833"/>
    </source>
</evidence>
<evidence type="ECO:0000313" key="14">
    <source>
        <dbReference type="Proteomes" id="UP000007110"/>
    </source>
</evidence>
<evidence type="ECO:0000256" key="8">
    <source>
        <dbReference type="ARBA" id="ARBA00023163"/>
    </source>
</evidence>
<dbReference type="EnsemblMetazoa" id="XM_030991876">
    <property type="protein sequence ID" value="XP_030847736"/>
    <property type="gene ID" value="LOC100891720"/>
</dbReference>
<dbReference type="GO" id="GO:0000122">
    <property type="term" value="P:negative regulation of transcription by RNA polymerase II"/>
    <property type="evidence" value="ECO:0007669"/>
    <property type="project" value="UniProtKB-ARBA"/>
</dbReference>
<comment type="subcellular location">
    <subcellularLocation>
        <location evidence="1">Nucleus</location>
    </subcellularLocation>
</comment>
<dbReference type="AlphaFoldDB" id="A0A7M7T1W6"/>
<dbReference type="InterPro" id="IPR036236">
    <property type="entry name" value="Znf_C2H2_sf"/>
</dbReference>
<reference evidence="13" key="2">
    <citation type="submission" date="2021-01" db="UniProtKB">
        <authorList>
            <consortium name="EnsemblMetazoa"/>
        </authorList>
    </citation>
    <scope>IDENTIFICATION</scope>
</reference>
<evidence type="ECO:0000256" key="10">
    <source>
        <dbReference type="PROSITE-ProRule" id="PRU00042"/>
    </source>
</evidence>
<feature type="domain" description="C2H2-type" evidence="12">
    <location>
        <begin position="384"/>
        <end position="411"/>
    </location>
</feature>
<keyword evidence="5" id="KW-0862">Zinc</keyword>
<evidence type="ECO:0000256" key="9">
    <source>
        <dbReference type="ARBA" id="ARBA00023242"/>
    </source>
</evidence>
<feature type="domain" description="C2H2-type" evidence="12">
    <location>
        <begin position="412"/>
        <end position="439"/>
    </location>
</feature>
<dbReference type="PANTHER" id="PTHR24399:SF23">
    <property type="entry name" value="C2H2-TYPE DOMAIN-CONTAINING PROTEIN"/>
    <property type="match status" value="1"/>
</dbReference>
<evidence type="ECO:0000256" key="2">
    <source>
        <dbReference type="ARBA" id="ARBA00022723"/>
    </source>
</evidence>
<dbReference type="GO" id="GO:0005634">
    <property type="term" value="C:nucleus"/>
    <property type="evidence" value="ECO:0007669"/>
    <property type="project" value="UniProtKB-SubCell"/>
</dbReference>
<evidence type="ECO:0000256" key="4">
    <source>
        <dbReference type="ARBA" id="ARBA00022771"/>
    </source>
</evidence>
<feature type="region of interest" description="Disordered" evidence="11">
    <location>
        <begin position="177"/>
        <end position="204"/>
    </location>
</feature>
<dbReference type="InterPro" id="IPR013087">
    <property type="entry name" value="Znf_C2H2_type"/>
</dbReference>
<evidence type="ECO:0000256" key="3">
    <source>
        <dbReference type="ARBA" id="ARBA00022737"/>
    </source>
</evidence>
<dbReference type="PROSITE" id="PS50157">
    <property type="entry name" value="ZINC_FINGER_C2H2_2"/>
    <property type="match status" value="3"/>
</dbReference>
<dbReference type="GeneID" id="100891720"/>
<keyword evidence="6" id="KW-0805">Transcription regulation</keyword>
<dbReference type="GO" id="GO:0008270">
    <property type="term" value="F:zinc ion binding"/>
    <property type="evidence" value="ECO:0007669"/>
    <property type="project" value="UniProtKB-KW"/>
</dbReference>
<keyword evidence="7" id="KW-0238">DNA-binding</keyword>
<proteinExistence type="predicted"/>
<name>A0A7M7T1W6_STRPU</name>
<keyword evidence="3" id="KW-0677">Repeat</keyword>
<evidence type="ECO:0000256" key="1">
    <source>
        <dbReference type="ARBA" id="ARBA00004123"/>
    </source>
</evidence>
<dbReference type="PANTHER" id="PTHR24399">
    <property type="entry name" value="ZINC FINGER AND BTB DOMAIN-CONTAINING"/>
    <property type="match status" value="1"/>
</dbReference>
<keyword evidence="8" id="KW-0804">Transcription</keyword>
<keyword evidence="14" id="KW-1185">Reference proteome</keyword>
<dbReference type="FunFam" id="3.30.160.60:FF:001465">
    <property type="entry name" value="Zinc finger protein 560"/>
    <property type="match status" value="1"/>
</dbReference>
<feature type="domain" description="C2H2-type" evidence="12">
    <location>
        <begin position="464"/>
        <end position="491"/>
    </location>
</feature>
<evidence type="ECO:0000256" key="7">
    <source>
        <dbReference type="ARBA" id="ARBA00023125"/>
    </source>
</evidence>
<dbReference type="Pfam" id="PF00096">
    <property type="entry name" value="zf-C2H2"/>
    <property type="match status" value="1"/>
</dbReference>
<dbReference type="SMART" id="SM00355">
    <property type="entry name" value="ZnF_C2H2"/>
    <property type="match status" value="3"/>
</dbReference>
<organism evidence="13 14">
    <name type="scientific">Strongylocentrotus purpuratus</name>
    <name type="common">Purple sea urchin</name>
    <dbReference type="NCBI Taxonomy" id="7668"/>
    <lineage>
        <taxon>Eukaryota</taxon>
        <taxon>Metazoa</taxon>
        <taxon>Echinodermata</taxon>
        <taxon>Eleutherozoa</taxon>
        <taxon>Echinozoa</taxon>
        <taxon>Echinoidea</taxon>
        <taxon>Euechinoidea</taxon>
        <taxon>Echinacea</taxon>
        <taxon>Camarodonta</taxon>
        <taxon>Echinidea</taxon>
        <taxon>Strongylocentrotidae</taxon>
        <taxon>Strongylocentrotus</taxon>
    </lineage>
</organism>
<sequence>MFPNLFVEEFDGNCNFFHIKLKNERNVGLKQEADVRTLNSVQPADLRAAETVQSFPEIKQEMERGTLDHHQTTYRSVAESVHLVPEDMIKQVAERGASNPLRTTDRSAAESAHLVPEDMIKQVAERGASNPLRTMDRSAAEGVQSVPEDNVKQEVQSRTLSSLHFTDMCIETALGHTNRQEMESKTSNSLRHTEQSVDESAPSVPEHIMQKAESWTLHTLPTPNRSSTETIQFVEGVLIKQEVDSNAVHYLSPMNEFIPSVIKILIKKEAEAFPTTCGSGEEIDQLALKTNIKQELTGESEEEGVPSSLEGKINHEVGSTTHDPVSSTDGDKESEQPTSEGDIVDNGQETVDRGMSINSGGGIVDNGQETVESGMSINSGGKSHLCSHCGKVSSKTHRSDIHLRIHSGEKLHQCPCCSKRSCQAIHPLLHLRSHAGEKPYDCCYCDIVETVERGMSINSGGTSHLCSHCGKVFSTKDQLEIHLRIHLGEKLHQCPCCGNIGLKQEADVRTLNSVQPADLMAAETVQSFPEVKQEV</sequence>